<reference evidence="1 2" key="1">
    <citation type="journal article" date="2022" name="Genome Biol. Evol.">
        <title>The Spruce Budworm Genome: Reconstructing the Evolutionary History of Antifreeze Proteins.</title>
        <authorList>
            <person name="Beliveau C."/>
            <person name="Gagne P."/>
            <person name="Picq S."/>
            <person name="Vernygora O."/>
            <person name="Keeling C.I."/>
            <person name="Pinkney K."/>
            <person name="Doucet D."/>
            <person name="Wen F."/>
            <person name="Johnston J.S."/>
            <person name="Maaroufi H."/>
            <person name="Boyle B."/>
            <person name="Laroche J."/>
            <person name="Dewar K."/>
            <person name="Juretic N."/>
            <person name="Blackburn G."/>
            <person name="Nisole A."/>
            <person name="Brunet B."/>
            <person name="Brandao M."/>
            <person name="Lumley L."/>
            <person name="Duan J."/>
            <person name="Quan G."/>
            <person name="Lucarotti C.J."/>
            <person name="Roe A.D."/>
            <person name="Sperling F.A.H."/>
            <person name="Levesque R.C."/>
            <person name="Cusson M."/>
        </authorList>
    </citation>
    <scope>NUCLEOTIDE SEQUENCE [LARGE SCALE GENOMIC DNA]</scope>
    <source>
        <strain evidence="1">Glfc:IPQL:Cfum</strain>
    </source>
</reference>
<comment type="caution">
    <text evidence="1">The sequence shown here is derived from an EMBL/GenBank/DDBJ whole genome shotgun (WGS) entry which is preliminary data.</text>
</comment>
<sequence length="370" mass="42034">MNQRCVNQSVSDDVTPYDTTNIFRQREALSGVEVAYEGRDDAGVAGGAEAEPAAPAVGRWGAEWPITRTEASLRRLLVTDNYDSVSNFISLFDAFEKKQQPLYDVYEMYKPPIRAKKHTCVGLAYELIRRWRALDPQYVTAGESPASVGEAEKEHVMVGVQVRVEGRPGLLLADPGYHVPRVVTVMQDTAYPHTGWFTQSDDQFLKEYSYAFSPHNTSYVEWREQTTRDGSVKRQTSLVFAARPYLDGVNVTERRNLVYNFRSLLSRDQKGHLTAGLYFPVGARGKDAQFTLFFDNGTEKRKTKYKFSVFADDGEIPQSLSDEIELCNTQMNYKEGELKRIIQKLAHVISHQAFIDQMLEINEDICRISL</sequence>
<organism evidence="1 2">
    <name type="scientific">Choristoneura fumiferana</name>
    <name type="common">Spruce budworm moth</name>
    <name type="synonym">Archips fumiferana</name>
    <dbReference type="NCBI Taxonomy" id="7141"/>
    <lineage>
        <taxon>Eukaryota</taxon>
        <taxon>Metazoa</taxon>
        <taxon>Ecdysozoa</taxon>
        <taxon>Arthropoda</taxon>
        <taxon>Hexapoda</taxon>
        <taxon>Insecta</taxon>
        <taxon>Pterygota</taxon>
        <taxon>Neoptera</taxon>
        <taxon>Endopterygota</taxon>
        <taxon>Lepidoptera</taxon>
        <taxon>Glossata</taxon>
        <taxon>Ditrysia</taxon>
        <taxon>Tortricoidea</taxon>
        <taxon>Tortricidae</taxon>
        <taxon>Tortricinae</taxon>
        <taxon>Choristoneura</taxon>
    </lineage>
</organism>
<evidence type="ECO:0000313" key="1">
    <source>
        <dbReference type="EMBL" id="KAI8439812.1"/>
    </source>
</evidence>
<keyword evidence="2" id="KW-1185">Reference proteome</keyword>
<dbReference type="Proteomes" id="UP001064048">
    <property type="component" value="Chromosome 23"/>
</dbReference>
<evidence type="ECO:0000313" key="2">
    <source>
        <dbReference type="Proteomes" id="UP001064048"/>
    </source>
</evidence>
<name>A0ACC0KU52_CHOFU</name>
<protein>
    <submittedName>
        <fullName evidence="1">Uncharacterized protein</fullName>
    </submittedName>
</protein>
<dbReference type="EMBL" id="CM046123">
    <property type="protein sequence ID" value="KAI8439812.1"/>
    <property type="molecule type" value="Genomic_DNA"/>
</dbReference>
<gene>
    <name evidence="1" type="ORF">MSG28_013479</name>
</gene>
<accession>A0ACC0KU52</accession>
<proteinExistence type="predicted"/>